<organism evidence="5 6">
    <name type="scientific">Periconia digitata</name>
    <dbReference type="NCBI Taxonomy" id="1303443"/>
    <lineage>
        <taxon>Eukaryota</taxon>
        <taxon>Fungi</taxon>
        <taxon>Dikarya</taxon>
        <taxon>Ascomycota</taxon>
        <taxon>Pezizomycotina</taxon>
        <taxon>Dothideomycetes</taxon>
        <taxon>Pleosporomycetidae</taxon>
        <taxon>Pleosporales</taxon>
        <taxon>Massarineae</taxon>
        <taxon>Periconiaceae</taxon>
        <taxon>Periconia</taxon>
    </lineage>
</organism>
<accession>A0A9W4UUM3</accession>
<reference evidence="5" key="1">
    <citation type="submission" date="2023-01" db="EMBL/GenBank/DDBJ databases">
        <authorList>
            <person name="Van Ghelder C."/>
            <person name="Rancurel C."/>
        </authorList>
    </citation>
    <scope>NUCLEOTIDE SEQUENCE</scope>
    <source>
        <strain evidence="5">CNCM I-4278</strain>
    </source>
</reference>
<evidence type="ECO:0000256" key="3">
    <source>
        <dbReference type="SAM" id="MobiDB-lite"/>
    </source>
</evidence>
<dbReference type="FunFam" id="3.10.110.10:FF:000094">
    <property type="entry name" value="Probable ubiquitin-conjugating enzyme E2 23"/>
    <property type="match status" value="1"/>
</dbReference>
<feature type="region of interest" description="Disordered" evidence="3">
    <location>
        <begin position="635"/>
        <end position="661"/>
    </location>
</feature>
<feature type="compositionally biased region" description="Polar residues" evidence="3">
    <location>
        <begin position="15"/>
        <end position="24"/>
    </location>
</feature>
<dbReference type="InterPro" id="IPR057735">
    <property type="entry name" value="UBE2O-like_tSH3-B"/>
</dbReference>
<dbReference type="InterPro" id="IPR016135">
    <property type="entry name" value="UBQ-conjugating_enzyme/RWD"/>
</dbReference>
<evidence type="ECO:0000256" key="2">
    <source>
        <dbReference type="ARBA" id="ARBA00022786"/>
    </source>
</evidence>
<feature type="compositionally biased region" description="Polar residues" evidence="3">
    <location>
        <begin position="725"/>
        <end position="734"/>
    </location>
</feature>
<dbReference type="GO" id="GO:0061631">
    <property type="term" value="F:ubiquitin conjugating enzyme activity"/>
    <property type="evidence" value="ECO:0007669"/>
    <property type="project" value="TreeGrafter"/>
</dbReference>
<dbReference type="InterPro" id="IPR000608">
    <property type="entry name" value="UBC"/>
</dbReference>
<dbReference type="AlphaFoldDB" id="A0A9W4UUM3"/>
<evidence type="ECO:0000256" key="1">
    <source>
        <dbReference type="ARBA" id="ARBA00022679"/>
    </source>
</evidence>
<feature type="region of interest" description="Disordered" evidence="3">
    <location>
        <begin position="1"/>
        <end position="64"/>
    </location>
</feature>
<gene>
    <name evidence="5" type="ORF">PDIGIT_LOCUS15702</name>
</gene>
<dbReference type="InterPro" id="IPR057733">
    <property type="entry name" value="UBE2O-like_SH3-B"/>
</dbReference>
<evidence type="ECO:0000313" key="5">
    <source>
        <dbReference type="EMBL" id="CAI6342495.1"/>
    </source>
</evidence>
<keyword evidence="1" id="KW-0808">Transferase</keyword>
<keyword evidence="6" id="KW-1185">Reference proteome</keyword>
<sequence length="1045" mass="115991">MASQPYNRLTRPLPRSQQNLTPSVNIHPACRQNPLDSPQPEPNRPSQHRSLAFSHDTPPEERKITRRASAAPLMGNPPENVVFCTDDIVSLKDDELVIGVIDRSFGDVDTHSPRPQRDYPDDIERHSDVPYADFERFMQTGVPPRGTALVTWQSVFRTLLLPEARLNLLDRAVYVGDVVKRTSQDHMSGTVIGTQVLCRLFPSMLANFEKVHPSTHEHLFLHDVTAPEIINVHEYNEGGIVVYQNWVGRIERVIDDITVRLANNSVVIVDNPDDLEGASETLERLSVGDPVATKKGNLRRGRWRYGAFDPNVKPEGFVVETRALCIDVRWLARKLGAPRPTHGDFDDDPIARLDPTDMESPDFYLYDASASAAVALPFSADGQGRSYHVADIAVGDRSKFKDHVAAATKYDGSQKLANGRQQGKLTHTPRTETLGYDVNSYIVMQTNTTLTIQWQDLSVTQEPSRSIILDPTVEDEDEVWPGEIVYTKRRNDMDHEAAMEWVFKPAKVGIVQTVNSRDRLATVRWFEKPNIQFLGEDLIPPCTTGKLQEGTEDVSLYDIETKPSLNRRRGDFVLVHPGAINTQEIPVSLSGPDWFGEVIDLGLDGSIAVRLGAAKPVVDVRIPVESVTLAYSSDMRDGSFDGVDGESLDEEDEEYDGSDFDSASFNEMWIEYEGMDGGSLDGGNEEDWSTEDELSDGDTSMPDLEPIDGARTTNTTPETHAEPGNITQTTTPHPNQDPAIDATVKHNDTPSNPPAASASASSSASAPASFLVADTPVPQTHHFISSTITPSNTFIRRIVKEHKILRTSLPPNIFVRTWETRLDLLTVLIIGPSDTPYEHAPFLIDLHLPATYPSEPPRAFFHSWTQGNGPVNPNLYQDGKICLSLLGTWHADERGESWNPSKSTLLQVLVSILGLVLVKEPYYNEAGYDVHRSAPETKLNSALYTERAYFRARGFIAHALSYPISIFDDEIQWLYRSRDEGAPRLLDQAIEAAEDVLRRSADDSGNDSERDGLRRISLGATVMLSRQVERLKALGDGSSEEGGTA</sequence>
<dbReference type="EMBL" id="CAOQHR010000013">
    <property type="protein sequence ID" value="CAI6342495.1"/>
    <property type="molecule type" value="Genomic_DNA"/>
</dbReference>
<protein>
    <recommendedName>
        <fullName evidence="4">UBC core domain-containing protein</fullName>
    </recommendedName>
</protein>
<dbReference type="Pfam" id="PF00179">
    <property type="entry name" value="UQ_con"/>
    <property type="match status" value="1"/>
</dbReference>
<dbReference type="Proteomes" id="UP001152607">
    <property type="component" value="Unassembled WGS sequence"/>
</dbReference>
<dbReference type="Pfam" id="PF23046">
    <property type="entry name" value="tSH3-B_UBE2O"/>
    <property type="match status" value="1"/>
</dbReference>
<name>A0A9W4UUM3_9PLEO</name>
<feature type="domain" description="UBC core" evidence="4">
    <location>
        <begin position="793"/>
        <end position="957"/>
    </location>
</feature>
<dbReference type="SMART" id="SM00212">
    <property type="entry name" value="UBCc"/>
    <property type="match status" value="1"/>
</dbReference>
<proteinExistence type="predicted"/>
<keyword evidence="2" id="KW-0833">Ubl conjugation pathway</keyword>
<evidence type="ECO:0000259" key="4">
    <source>
        <dbReference type="PROSITE" id="PS50127"/>
    </source>
</evidence>
<dbReference type="PANTHER" id="PTHR46116:SF15">
    <property type="entry name" value="(E3-INDEPENDENT) E2 UBIQUITIN-CONJUGATING ENZYME"/>
    <property type="match status" value="1"/>
</dbReference>
<feature type="compositionally biased region" description="Acidic residues" evidence="3">
    <location>
        <begin position="683"/>
        <end position="696"/>
    </location>
</feature>
<dbReference type="CDD" id="cd23837">
    <property type="entry name" value="UBCc_UBE2O"/>
    <property type="match status" value="1"/>
</dbReference>
<feature type="region of interest" description="Disordered" evidence="3">
    <location>
        <begin position="674"/>
        <end position="762"/>
    </location>
</feature>
<dbReference type="Pfam" id="PF23043">
    <property type="entry name" value="SH3-B_UBE2O"/>
    <property type="match status" value="1"/>
</dbReference>
<dbReference type="PANTHER" id="PTHR46116">
    <property type="entry name" value="(E3-INDEPENDENT) E2 UBIQUITIN-CONJUGATING ENZYME"/>
    <property type="match status" value="1"/>
</dbReference>
<dbReference type="PROSITE" id="PS50127">
    <property type="entry name" value="UBC_2"/>
    <property type="match status" value="1"/>
</dbReference>
<dbReference type="OrthoDB" id="47801at2759"/>
<comment type="caution">
    <text evidence="5">The sequence shown here is derived from an EMBL/GenBank/DDBJ whole genome shotgun (WGS) entry which is preliminary data.</text>
</comment>
<evidence type="ECO:0000313" key="6">
    <source>
        <dbReference type="Proteomes" id="UP001152607"/>
    </source>
</evidence>
<dbReference type="Gene3D" id="3.10.110.10">
    <property type="entry name" value="Ubiquitin Conjugating Enzyme"/>
    <property type="match status" value="1"/>
</dbReference>
<feature type="compositionally biased region" description="Acidic residues" evidence="3">
    <location>
        <begin position="643"/>
        <end position="659"/>
    </location>
</feature>
<dbReference type="SUPFAM" id="SSF54495">
    <property type="entry name" value="UBC-like"/>
    <property type="match status" value="1"/>
</dbReference>